<dbReference type="EMBL" id="JAHQIW010006078">
    <property type="protein sequence ID" value="KAJ1368066.1"/>
    <property type="molecule type" value="Genomic_DNA"/>
</dbReference>
<evidence type="ECO:0000313" key="3">
    <source>
        <dbReference type="Proteomes" id="UP001196413"/>
    </source>
</evidence>
<feature type="compositionally biased region" description="Polar residues" evidence="1">
    <location>
        <begin position="60"/>
        <end position="86"/>
    </location>
</feature>
<name>A0AAD5R274_PARTN</name>
<organism evidence="2 3">
    <name type="scientific">Parelaphostrongylus tenuis</name>
    <name type="common">Meningeal worm</name>
    <dbReference type="NCBI Taxonomy" id="148309"/>
    <lineage>
        <taxon>Eukaryota</taxon>
        <taxon>Metazoa</taxon>
        <taxon>Ecdysozoa</taxon>
        <taxon>Nematoda</taxon>
        <taxon>Chromadorea</taxon>
        <taxon>Rhabditida</taxon>
        <taxon>Rhabditina</taxon>
        <taxon>Rhabditomorpha</taxon>
        <taxon>Strongyloidea</taxon>
        <taxon>Metastrongylidae</taxon>
        <taxon>Parelaphostrongylus</taxon>
    </lineage>
</organism>
<dbReference type="SUPFAM" id="SSF56112">
    <property type="entry name" value="Protein kinase-like (PK-like)"/>
    <property type="match status" value="1"/>
</dbReference>
<reference evidence="2" key="1">
    <citation type="submission" date="2021-06" db="EMBL/GenBank/DDBJ databases">
        <title>Parelaphostrongylus tenuis whole genome reference sequence.</title>
        <authorList>
            <person name="Garwood T.J."/>
            <person name="Larsen P.A."/>
            <person name="Fountain-Jones N.M."/>
            <person name="Garbe J.R."/>
            <person name="Macchietto M.G."/>
            <person name="Kania S.A."/>
            <person name="Gerhold R.W."/>
            <person name="Richards J.E."/>
            <person name="Wolf T.M."/>
        </authorList>
    </citation>
    <scope>NUCLEOTIDE SEQUENCE</scope>
    <source>
        <strain evidence="2">MNPRO001-30</strain>
        <tissue evidence="2">Meninges</tissue>
    </source>
</reference>
<protein>
    <recommendedName>
        <fullName evidence="4">Dual-specificity kinase</fullName>
    </recommendedName>
</protein>
<dbReference type="Proteomes" id="UP001196413">
    <property type="component" value="Unassembled WGS sequence"/>
</dbReference>
<gene>
    <name evidence="2" type="ORF">KIN20_029124</name>
</gene>
<evidence type="ECO:0000256" key="1">
    <source>
        <dbReference type="SAM" id="MobiDB-lite"/>
    </source>
</evidence>
<evidence type="ECO:0000313" key="2">
    <source>
        <dbReference type="EMBL" id="KAJ1368066.1"/>
    </source>
</evidence>
<dbReference type="InterPro" id="IPR011009">
    <property type="entry name" value="Kinase-like_dom_sf"/>
</dbReference>
<feature type="region of interest" description="Disordered" evidence="1">
    <location>
        <begin position="60"/>
        <end position="87"/>
    </location>
</feature>
<dbReference type="Gene3D" id="1.10.510.10">
    <property type="entry name" value="Transferase(Phosphotransferase) domain 1"/>
    <property type="match status" value="1"/>
</dbReference>
<sequence>MTYWVSLLVVSNGRRAGELGHSVEEYSKFKDLIRRMLTYDPKLRISPYYAVRHPFLRPRTASQTGQSTVGDSPTHQSSSKNTQDMWGSQMDCSEDAMQSYSNSSAAASLAHLRLLGSEKDLPLMKRHNSVDITHTRQETSIVNLRVLRSHTGIRVSTKHRLDHIIRHKPLCHKRQFPLI</sequence>
<keyword evidence="3" id="KW-1185">Reference proteome</keyword>
<evidence type="ECO:0008006" key="4">
    <source>
        <dbReference type="Google" id="ProtNLM"/>
    </source>
</evidence>
<accession>A0AAD5R274</accession>
<comment type="caution">
    <text evidence="2">The sequence shown here is derived from an EMBL/GenBank/DDBJ whole genome shotgun (WGS) entry which is preliminary data.</text>
</comment>
<proteinExistence type="predicted"/>
<dbReference type="AlphaFoldDB" id="A0AAD5R274"/>